<evidence type="ECO:0000256" key="1">
    <source>
        <dbReference type="ARBA" id="ARBA00008668"/>
    </source>
</evidence>
<dbReference type="PANTHER" id="PTHR45648">
    <property type="entry name" value="GDSL LIPASE/ACYLHYDROLASE FAMILY PROTEIN (AFU_ORTHOLOGUE AFUA_4G14700)"/>
    <property type="match status" value="1"/>
</dbReference>
<dbReference type="Proteomes" id="UP001341840">
    <property type="component" value="Unassembled WGS sequence"/>
</dbReference>
<evidence type="ECO:0000313" key="5">
    <source>
        <dbReference type="EMBL" id="MED6113316.1"/>
    </source>
</evidence>
<dbReference type="CDD" id="cd01837">
    <property type="entry name" value="SGNH_plant_lipase_like"/>
    <property type="match status" value="1"/>
</dbReference>
<accession>A0ABU6QPF1</accession>
<keyword evidence="3" id="KW-0442">Lipid degradation</keyword>
<evidence type="ECO:0008006" key="7">
    <source>
        <dbReference type="Google" id="ProtNLM"/>
    </source>
</evidence>
<evidence type="ECO:0000256" key="3">
    <source>
        <dbReference type="ARBA" id="ARBA00022963"/>
    </source>
</evidence>
<proteinExistence type="inferred from homology"/>
<dbReference type="InterPro" id="IPR001087">
    <property type="entry name" value="GDSL"/>
</dbReference>
<keyword evidence="3" id="KW-0443">Lipid metabolism</keyword>
<dbReference type="SUPFAM" id="SSF52266">
    <property type="entry name" value="SGNH hydrolase"/>
    <property type="match status" value="1"/>
</dbReference>
<name>A0ABU6QPF1_9FABA</name>
<dbReference type="Gene3D" id="3.40.50.1110">
    <property type="entry name" value="SGNH hydrolase"/>
    <property type="match status" value="1"/>
</dbReference>
<keyword evidence="4" id="KW-0472">Membrane</keyword>
<reference evidence="5 6" key="1">
    <citation type="journal article" date="2023" name="Plants (Basel)">
        <title>Bridging the Gap: Combining Genomics and Transcriptomics Approaches to Understand Stylosanthes scabra, an Orphan Legume from the Brazilian Caatinga.</title>
        <authorList>
            <person name="Ferreira-Neto J.R.C."/>
            <person name="da Silva M.D."/>
            <person name="Binneck E."/>
            <person name="de Melo N.F."/>
            <person name="da Silva R.H."/>
            <person name="de Melo A.L.T.M."/>
            <person name="Pandolfi V."/>
            <person name="Bustamante F.O."/>
            <person name="Brasileiro-Vidal A.C."/>
            <person name="Benko-Iseppon A.M."/>
        </authorList>
    </citation>
    <scope>NUCLEOTIDE SEQUENCE [LARGE SCALE GENOMIC DNA]</scope>
    <source>
        <tissue evidence="5">Leaves</tissue>
    </source>
</reference>
<dbReference type="Pfam" id="PF00657">
    <property type="entry name" value="Lipase_GDSL"/>
    <property type="match status" value="1"/>
</dbReference>
<organism evidence="5 6">
    <name type="scientific">Stylosanthes scabra</name>
    <dbReference type="NCBI Taxonomy" id="79078"/>
    <lineage>
        <taxon>Eukaryota</taxon>
        <taxon>Viridiplantae</taxon>
        <taxon>Streptophyta</taxon>
        <taxon>Embryophyta</taxon>
        <taxon>Tracheophyta</taxon>
        <taxon>Spermatophyta</taxon>
        <taxon>Magnoliopsida</taxon>
        <taxon>eudicotyledons</taxon>
        <taxon>Gunneridae</taxon>
        <taxon>Pentapetalae</taxon>
        <taxon>rosids</taxon>
        <taxon>fabids</taxon>
        <taxon>Fabales</taxon>
        <taxon>Fabaceae</taxon>
        <taxon>Papilionoideae</taxon>
        <taxon>50 kb inversion clade</taxon>
        <taxon>dalbergioids sensu lato</taxon>
        <taxon>Dalbergieae</taxon>
        <taxon>Pterocarpus clade</taxon>
        <taxon>Stylosanthes</taxon>
    </lineage>
</organism>
<keyword evidence="4" id="KW-1133">Transmembrane helix</keyword>
<evidence type="ECO:0000256" key="2">
    <source>
        <dbReference type="ARBA" id="ARBA00022801"/>
    </source>
</evidence>
<gene>
    <name evidence="5" type="ORF">PIB30_069663</name>
</gene>
<evidence type="ECO:0000313" key="6">
    <source>
        <dbReference type="Proteomes" id="UP001341840"/>
    </source>
</evidence>
<keyword evidence="6" id="KW-1185">Reference proteome</keyword>
<comment type="similarity">
    <text evidence="1">Belongs to the 'GDSL' lipolytic enzyme family.</text>
</comment>
<dbReference type="EMBL" id="JASCZI010000770">
    <property type="protein sequence ID" value="MED6113316.1"/>
    <property type="molecule type" value="Genomic_DNA"/>
</dbReference>
<evidence type="ECO:0000256" key="4">
    <source>
        <dbReference type="SAM" id="Phobius"/>
    </source>
</evidence>
<dbReference type="InterPro" id="IPR035669">
    <property type="entry name" value="SGNH_plant_lipase-like"/>
</dbReference>
<protein>
    <recommendedName>
        <fullName evidence="7">GDSL esterase/lipase At5g55050-like</fullName>
    </recommendedName>
</protein>
<keyword evidence="2" id="KW-0378">Hydrolase</keyword>
<dbReference type="PANTHER" id="PTHR45648:SF106">
    <property type="entry name" value="ANTHER-SPECIFIC PROLINE-RICH PROTEIN APG"/>
    <property type="match status" value="1"/>
</dbReference>
<comment type="caution">
    <text evidence="5">The sequence shown here is derived from an EMBL/GenBank/DDBJ whole genome shotgun (WGS) entry which is preliminary data.</text>
</comment>
<sequence length="374" mass="41934">MGKSSSVIELWSFFLFPCFFFIIFNSLGLLEAQNDAPHLAVYVFGDSLVDVGNNNYLGLSVERAVLPHYGIDYPTKKPNGRFSNGKNAADFIAEKLGVPTSPPYLSLVSKFNNKKNVSFLDGVSFASGGAGIFTDKTDLSSRQNIPLPNQVDYYIKVYGELTQQIEAPALQTHLSKSIFFLVIGSNDLFGYFNSKDLQNKTTPQQYVESMASSLKVQLQRLYDHGARKFEMAGIGAIGCCPSNRLKNKTECFLEANYWAVKYNEVLKTMLKNWQWEKKDITYSYFDTYTAMQDLFQTPTSYGFTEIKSACCGIGKLNAELPCLPISVVCSNRQDHVFWDPVHPTEAATRIIVDRLFNGPSRYTSPITMRQLVAA</sequence>
<dbReference type="InterPro" id="IPR051058">
    <property type="entry name" value="GDSL_Est/Lipase"/>
</dbReference>
<keyword evidence="4" id="KW-0812">Transmembrane</keyword>
<dbReference type="InterPro" id="IPR036514">
    <property type="entry name" value="SGNH_hydro_sf"/>
</dbReference>
<feature type="transmembrane region" description="Helical" evidence="4">
    <location>
        <begin position="7"/>
        <end position="30"/>
    </location>
</feature>